<reference evidence="1 2" key="1">
    <citation type="submission" date="2018-05" db="EMBL/GenBank/DDBJ databases">
        <title>Freshwater and sediment microbial communities from various areas in North America, analyzing microbe dynamics in response to fracking.</title>
        <authorList>
            <person name="Lamendella R."/>
        </authorList>
    </citation>
    <scope>NUCLEOTIDE SEQUENCE [LARGE SCALE GENOMIC DNA]</scope>
    <source>
        <strain evidence="1 2">15_TX</strain>
    </source>
</reference>
<name>A0A2V2ZGU1_9BACI</name>
<evidence type="ECO:0000313" key="1">
    <source>
        <dbReference type="EMBL" id="PWW19158.1"/>
    </source>
</evidence>
<dbReference type="EMBL" id="QGTW01000022">
    <property type="protein sequence ID" value="PWW19158.1"/>
    <property type="molecule type" value="Genomic_DNA"/>
</dbReference>
<comment type="caution">
    <text evidence="1">The sequence shown here is derived from an EMBL/GenBank/DDBJ whole genome shotgun (WGS) entry which is preliminary data.</text>
</comment>
<dbReference type="Proteomes" id="UP000247150">
    <property type="component" value="Unassembled WGS sequence"/>
</dbReference>
<dbReference type="AlphaFoldDB" id="A0A2V2ZGU1"/>
<sequence length="72" mass="8242">MAKDVVNMEESKQSLKVLQVMIEEMELALREKAMTSSDEQAQRIFHQGIVSASDINGFLSKRIKELNRSFLL</sequence>
<organism evidence="1 2">
    <name type="scientific">Cytobacillus oceanisediminis</name>
    <dbReference type="NCBI Taxonomy" id="665099"/>
    <lineage>
        <taxon>Bacteria</taxon>
        <taxon>Bacillati</taxon>
        <taxon>Bacillota</taxon>
        <taxon>Bacilli</taxon>
        <taxon>Bacillales</taxon>
        <taxon>Bacillaceae</taxon>
        <taxon>Cytobacillus</taxon>
    </lineage>
</organism>
<proteinExistence type="predicted"/>
<protein>
    <submittedName>
        <fullName evidence="1">Uncharacterized protein</fullName>
    </submittedName>
</protein>
<evidence type="ECO:0000313" key="2">
    <source>
        <dbReference type="Proteomes" id="UP000247150"/>
    </source>
</evidence>
<gene>
    <name evidence="1" type="ORF">DFO73_12248</name>
</gene>
<accession>A0A2V2ZGU1</accession>